<dbReference type="EMBL" id="JBHSNL010000006">
    <property type="protein sequence ID" value="MFC5546446.1"/>
    <property type="molecule type" value="Genomic_DNA"/>
</dbReference>
<gene>
    <name evidence="1" type="ORF">ACFPQA_15390</name>
</gene>
<sequence>MKFQTTLGLTALVIGVFAIGYRLQAASFGDEVSPTASAPVAEGPAMTVFKSPTCSCCARWVDDAKNAGFDLTVKNTNDMNRIKAEYGVPQTMMSCHTAVVDGVVIEGHVPMEDIRAYLTNGTYPLGDRTIGIAVPGMPQGSPGMETGRQDNFEVVAFAPRGHTKVLKRYEF</sequence>
<dbReference type="Pfam" id="PF04214">
    <property type="entry name" value="DUF411"/>
    <property type="match status" value="1"/>
</dbReference>
<evidence type="ECO:0000313" key="1">
    <source>
        <dbReference type="EMBL" id="MFC5546446.1"/>
    </source>
</evidence>
<name>A0ABW0RPE3_9GAMM</name>
<proteinExistence type="predicted"/>
<protein>
    <submittedName>
        <fullName evidence="1">DUF411 domain-containing protein</fullName>
    </submittedName>
</protein>
<evidence type="ECO:0000313" key="2">
    <source>
        <dbReference type="Proteomes" id="UP001596055"/>
    </source>
</evidence>
<keyword evidence="2" id="KW-1185">Reference proteome</keyword>
<dbReference type="Proteomes" id="UP001596055">
    <property type="component" value="Unassembled WGS sequence"/>
</dbReference>
<dbReference type="InterPro" id="IPR007332">
    <property type="entry name" value="DUF411"/>
</dbReference>
<accession>A0ABW0RPE3</accession>
<organism evidence="1 2">
    <name type="scientific">Marinobacter koreensis</name>
    <dbReference type="NCBI Taxonomy" id="335974"/>
    <lineage>
        <taxon>Bacteria</taxon>
        <taxon>Pseudomonadati</taxon>
        <taxon>Pseudomonadota</taxon>
        <taxon>Gammaproteobacteria</taxon>
        <taxon>Pseudomonadales</taxon>
        <taxon>Marinobacteraceae</taxon>
        <taxon>Marinobacter</taxon>
    </lineage>
</organism>
<comment type="caution">
    <text evidence="1">The sequence shown here is derived from an EMBL/GenBank/DDBJ whole genome shotgun (WGS) entry which is preliminary data.</text>
</comment>
<dbReference type="InterPro" id="IPR036249">
    <property type="entry name" value="Thioredoxin-like_sf"/>
</dbReference>
<dbReference type="RefSeq" id="WP_248158398.1">
    <property type="nucleotide sequence ID" value="NZ_JAKZAJ010000004.1"/>
</dbReference>
<dbReference type="SUPFAM" id="SSF52833">
    <property type="entry name" value="Thioredoxin-like"/>
    <property type="match status" value="1"/>
</dbReference>
<reference evidence="2" key="1">
    <citation type="journal article" date="2019" name="Int. J. Syst. Evol. Microbiol.">
        <title>The Global Catalogue of Microorganisms (GCM) 10K type strain sequencing project: providing services to taxonomists for standard genome sequencing and annotation.</title>
        <authorList>
            <consortium name="The Broad Institute Genomics Platform"/>
            <consortium name="The Broad Institute Genome Sequencing Center for Infectious Disease"/>
            <person name="Wu L."/>
            <person name="Ma J."/>
        </authorList>
    </citation>
    <scope>NUCLEOTIDE SEQUENCE [LARGE SCALE GENOMIC DNA]</scope>
    <source>
        <strain evidence="2">CGMCC 4.1799</strain>
    </source>
</reference>